<accession>A0ABS3DTV1</accession>
<dbReference type="SUPFAM" id="SSF51905">
    <property type="entry name" value="FAD/NAD(P)-binding domain"/>
    <property type="match status" value="1"/>
</dbReference>
<reference evidence="1 2" key="1">
    <citation type="submission" date="2020-12" db="EMBL/GenBank/DDBJ databases">
        <title>Oil enriched cultivation method for isolating marine PHA-producing bacteria.</title>
        <authorList>
            <person name="Zheng W."/>
            <person name="Yu S."/>
            <person name="Huang Y."/>
        </authorList>
    </citation>
    <scope>NUCLEOTIDE SEQUENCE [LARGE SCALE GENOMIC DNA]</scope>
    <source>
        <strain evidence="1 2">SY-2-6</strain>
    </source>
</reference>
<dbReference type="PANTHER" id="PTHR43106:SF1">
    <property type="entry name" value="DEHYDROGENASE-RELATED"/>
    <property type="match status" value="1"/>
</dbReference>
<dbReference type="InterPro" id="IPR036188">
    <property type="entry name" value="FAD/NAD-bd_sf"/>
</dbReference>
<gene>
    <name evidence="1" type="ORF">JF544_06010</name>
</gene>
<evidence type="ECO:0000313" key="2">
    <source>
        <dbReference type="Proteomes" id="UP000663970"/>
    </source>
</evidence>
<comment type="caution">
    <text evidence="1">The sequence shown here is derived from an EMBL/GenBank/DDBJ whole genome shotgun (WGS) entry which is preliminary data.</text>
</comment>
<dbReference type="PANTHER" id="PTHR43106">
    <property type="entry name" value="DEHYDROGENASE-RELATED"/>
    <property type="match status" value="1"/>
</dbReference>
<dbReference type="RefSeq" id="WP_206932885.1">
    <property type="nucleotide sequence ID" value="NZ_JAEKJY010000001.1"/>
</dbReference>
<evidence type="ECO:0000313" key="1">
    <source>
        <dbReference type="EMBL" id="MBN8234793.1"/>
    </source>
</evidence>
<name>A0ABS3DTV1_9BACI</name>
<dbReference type="Gene3D" id="3.50.50.60">
    <property type="entry name" value="FAD/NAD(P)-binding domain"/>
    <property type="match status" value="2"/>
</dbReference>
<dbReference type="PRINTS" id="PR00368">
    <property type="entry name" value="FADPNR"/>
</dbReference>
<sequence>MYDVTIVGAGVAGTFMAYTLVQKHPGLQVKVVDVGKPLKERSCAQGHGQPCTCSGACDQYIGFGGLGKSEGKFNFTNAFGGELPRKIGEQETDRLMKEVDRILTGYGGDRVDTYSTDNEHVKRRAACGDLTVLTTEVRHLGTSLAKEVFQNLYEHLVNKLSFSFNSRVKSITRLGQGFRLVTDCEEFLSRKVVLATGNSGREWFARITEPLGIEPRDTRLDLGIRVEMRGGQLDAFLRETFETKLLKKTTRFTAYTYCMNPNGRIIQKHQHGLVMPDGQNSREQGMPGDNLNFTLFVPRYFSSQKQAVEEASRVIGGINRSRGRIVVQRLEDLKRGKGTTSLHTNPVIPSLSAEEGSLIEEVPHIYIEALIEFLTSLEAAIGEPVDPDTLLYGLDAKFYEPVIPTNRNFETDVPGLFLVGDCSSVTHSLSQAAASGIYVGEVIGG</sequence>
<organism evidence="1 2">
    <name type="scientific">Halobacillus kuroshimensis</name>
    <dbReference type="NCBI Taxonomy" id="302481"/>
    <lineage>
        <taxon>Bacteria</taxon>
        <taxon>Bacillati</taxon>
        <taxon>Bacillota</taxon>
        <taxon>Bacilli</taxon>
        <taxon>Bacillales</taxon>
        <taxon>Bacillaceae</taxon>
        <taxon>Halobacillus</taxon>
    </lineage>
</organism>
<proteinExistence type="predicted"/>
<keyword evidence="2" id="KW-1185">Reference proteome</keyword>
<protein>
    <submittedName>
        <fullName evidence="1">NAD(FAD)-utilizing dehydrogenase</fullName>
    </submittedName>
</protein>
<dbReference type="Proteomes" id="UP000663970">
    <property type="component" value="Unassembled WGS sequence"/>
</dbReference>
<dbReference type="EMBL" id="JAEKJY010000001">
    <property type="protein sequence ID" value="MBN8234793.1"/>
    <property type="molecule type" value="Genomic_DNA"/>
</dbReference>